<keyword evidence="4" id="KW-1185">Reference proteome</keyword>
<sequence>MTPTTVRSTLVALMITTLPYPAHTADALREQERSPIETKAIPYTSPTTKIFGRTSVIDGRTLWFPKGGHKVRLASIDACELPQWSYDPRRHGQTTVPKPVPCGPLAKAWLKRTIGNAQVRCIVQARDAEGALLGRCTVRGRDLALEMLRVGWARANSPAPSEYFTWQNYAMSARHGIWATYVLDMPEWRAKAIDQTLSRRPIADFNLLAERESEISPPFEDARKRPKRTDR</sequence>
<dbReference type="Gene3D" id="2.40.50.90">
    <property type="match status" value="1"/>
</dbReference>
<keyword evidence="1" id="KW-0732">Signal</keyword>
<dbReference type="RefSeq" id="WP_080921671.1">
    <property type="nucleotide sequence ID" value="NZ_MDET01000059.1"/>
</dbReference>
<reference evidence="3 4" key="1">
    <citation type="journal article" date="2016" name="Int. J. Syst. Evol. Microbiol.">
        <title>Pseudaminobacter manganicus sp. nov., isolated from sludge of a manganese mine.</title>
        <authorList>
            <person name="Li J."/>
            <person name="Huang J."/>
            <person name="Liao S."/>
            <person name="Wang G."/>
        </authorList>
    </citation>
    <scope>NUCLEOTIDE SEQUENCE [LARGE SCALE GENOMIC DNA]</scope>
    <source>
        <strain evidence="3 4">JH-7</strain>
    </source>
</reference>
<evidence type="ECO:0000259" key="2">
    <source>
        <dbReference type="SMART" id="SM00318"/>
    </source>
</evidence>
<protein>
    <submittedName>
        <fullName evidence="3">Nuclease</fullName>
    </submittedName>
</protein>
<dbReference type="EMBL" id="MDET01000059">
    <property type="protein sequence ID" value="OQM73360.1"/>
    <property type="molecule type" value="Genomic_DNA"/>
</dbReference>
<comment type="caution">
    <text evidence="3">The sequence shown here is derived from an EMBL/GenBank/DDBJ whole genome shotgun (WGS) entry which is preliminary data.</text>
</comment>
<dbReference type="InterPro" id="IPR016071">
    <property type="entry name" value="Staphylococal_nuclease_OB-fold"/>
</dbReference>
<name>A0A1V8RJH0_9HYPH</name>
<gene>
    <name evidence="3" type="ORF">BFN67_08625</name>
</gene>
<dbReference type="PANTHER" id="PTHR12302:SF26">
    <property type="entry name" value="BLR1266 PROTEIN"/>
    <property type="match status" value="1"/>
</dbReference>
<dbReference type="SMART" id="SM00318">
    <property type="entry name" value="SNc"/>
    <property type="match status" value="1"/>
</dbReference>
<dbReference type="AlphaFoldDB" id="A0A1V8RJH0"/>
<proteinExistence type="predicted"/>
<feature type="signal peptide" evidence="1">
    <location>
        <begin position="1"/>
        <end position="24"/>
    </location>
</feature>
<feature type="chain" id="PRO_5012347853" evidence="1">
    <location>
        <begin position="25"/>
        <end position="231"/>
    </location>
</feature>
<feature type="domain" description="TNase-like" evidence="2">
    <location>
        <begin position="48"/>
        <end position="180"/>
    </location>
</feature>
<dbReference type="Pfam" id="PF00565">
    <property type="entry name" value="SNase"/>
    <property type="match status" value="1"/>
</dbReference>
<dbReference type="SUPFAM" id="SSF50199">
    <property type="entry name" value="Staphylococcal nuclease"/>
    <property type="match status" value="1"/>
</dbReference>
<dbReference type="STRING" id="1873176.BFN67_08625"/>
<dbReference type="InterPro" id="IPR035437">
    <property type="entry name" value="SNase_OB-fold_sf"/>
</dbReference>
<evidence type="ECO:0000256" key="1">
    <source>
        <dbReference type="SAM" id="SignalP"/>
    </source>
</evidence>
<dbReference type="PANTHER" id="PTHR12302">
    <property type="entry name" value="EBNA2 BINDING PROTEIN P100"/>
    <property type="match status" value="1"/>
</dbReference>
<accession>A0A1V8RJH0</accession>
<organism evidence="3 4">
    <name type="scientific">Manganibacter manganicus</name>
    <dbReference type="NCBI Taxonomy" id="1873176"/>
    <lineage>
        <taxon>Bacteria</taxon>
        <taxon>Pseudomonadati</taxon>
        <taxon>Pseudomonadota</taxon>
        <taxon>Alphaproteobacteria</taxon>
        <taxon>Hyphomicrobiales</taxon>
        <taxon>Phyllobacteriaceae</taxon>
        <taxon>Manganibacter</taxon>
    </lineage>
</organism>
<dbReference type="Proteomes" id="UP000191905">
    <property type="component" value="Unassembled WGS sequence"/>
</dbReference>
<evidence type="ECO:0000313" key="3">
    <source>
        <dbReference type="EMBL" id="OQM73360.1"/>
    </source>
</evidence>
<evidence type="ECO:0000313" key="4">
    <source>
        <dbReference type="Proteomes" id="UP000191905"/>
    </source>
</evidence>